<dbReference type="InterPro" id="IPR012675">
    <property type="entry name" value="Beta-grasp_dom_sf"/>
</dbReference>
<dbReference type="CDD" id="cd00565">
    <property type="entry name" value="Ubl_ThiS"/>
    <property type="match status" value="1"/>
</dbReference>
<dbReference type="Gene3D" id="3.10.20.30">
    <property type="match status" value="1"/>
</dbReference>
<dbReference type="PANTHER" id="PTHR34472">
    <property type="entry name" value="SULFUR CARRIER PROTEIN THIS"/>
    <property type="match status" value="1"/>
</dbReference>
<dbReference type="STRING" id="394193.SAMN04489732_105167"/>
<sequence length="66" mass="6638">MEIKVNGSWCEFPDDTTVADVLDAKGAARQGVAVAVNGEVVPRGAWAGSVVPKGASIDVLTAVQGG</sequence>
<dbReference type="Pfam" id="PF02597">
    <property type="entry name" value="ThiS"/>
    <property type="match status" value="1"/>
</dbReference>
<dbReference type="OrthoDB" id="163636at2"/>
<reference evidence="1 2" key="1">
    <citation type="submission" date="2016-10" db="EMBL/GenBank/DDBJ databases">
        <authorList>
            <person name="de Groot N.N."/>
        </authorList>
    </citation>
    <scope>NUCLEOTIDE SEQUENCE [LARGE SCALE GENOMIC DNA]</scope>
    <source>
        <strain evidence="1 2">DSM 44993</strain>
    </source>
</reference>
<gene>
    <name evidence="1" type="ORF">SAMN04489732_105167</name>
</gene>
<dbReference type="InterPro" id="IPR010035">
    <property type="entry name" value="Thi_S"/>
</dbReference>
<dbReference type="SUPFAM" id="SSF54285">
    <property type="entry name" value="MoaD/ThiS"/>
    <property type="match status" value="1"/>
</dbReference>
<proteinExistence type="predicted"/>
<dbReference type="InterPro" id="IPR003749">
    <property type="entry name" value="ThiS/MoaD-like"/>
</dbReference>
<dbReference type="RefSeq" id="WP_091617262.1">
    <property type="nucleotide sequence ID" value="NZ_FOEF01000005.1"/>
</dbReference>
<organism evidence="1 2">
    <name type="scientific">Amycolatopsis saalfeldensis</name>
    <dbReference type="NCBI Taxonomy" id="394193"/>
    <lineage>
        <taxon>Bacteria</taxon>
        <taxon>Bacillati</taxon>
        <taxon>Actinomycetota</taxon>
        <taxon>Actinomycetes</taxon>
        <taxon>Pseudonocardiales</taxon>
        <taxon>Pseudonocardiaceae</taxon>
        <taxon>Amycolatopsis</taxon>
    </lineage>
</organism>
<dbReference type="NCBIfam" id="TIGR01683">
    <property type="entry name" value="thiS"/>
    <property type="match status" value="1"/>
</dbReference>
<dbReference type="Proteomes" id="UP000198582">
    <property type="component" value="Unassembled WGS sequence"/>
</dbReference>
<name>A0A1H8WGC6_9PSEU</name>
<keyword evidence="2" id="KW-1185">Reference proteome</keyword>
<dbReference type="PANTHER" id="PTHR34472:SF1">
    <property type="entry name" value="SULFUR CARRIER PROTEIN THIS"/>
    <property type="match status" value="1"/>
</dbReference>
<evidence type="ECO:0000313" key="1">
    <source>
        <dbReference type="EMBL" id="SEP26715.1"/>
    </source>
</evidence>
<evidence type="ECO:0000313" key="2">
    <source>
        <dbReference type="Proteomes" id="UP000198582"/>
    </source>
</evidence>
<accession>A0A1H8WGC6</accession>
<dbReference type="AlphaFoldDB" id="A0A1H8WGC6"/>
<dbReference type="EMBL" id="FOEF01000005">
    <property type="protein sequence ID" value="SEP26715.1"/>
    <property type="molecule type" value="Genomic_DNA"/>
</dbReference>
<dbReference type="InterPro" id="IPR016155">
    <property type="entry name" value="Mopterin_synth/thiamin_S_b"/>
</dbReference>
<protein>
    <submittedName>
        <fullName evidence="1">Sulfur carrier protein</fullName>
    </submittedName>
</protein>